<dbReference type="PRINTS" id="PR00502">
    <property type="entry name" value="NUDIXFAMILY"/>
</dbReference>
<feature type="domain" description="Nudix hydrolase" evidence="6">
    <location>
        <begin position="3"/>
        <end position="140"/>
    </location>
</feature>
<protein>
    <submittedName>
        <fullName evidence="7">NUDIX domain-containing protein</fullName>
    </submittedName>
</protein>
<proteinExistence type="inferred from homology"/>
<comment type="cofactor">
    <cofactor evidence="1">
        <name>Mg(2+)</name>
        <dbReference type="ChEBI" id="CHEBI:18420"/>
    </cofactor>
</comment>
<evidence type="ECO:0000256" key="2">
    <source>
        <dbReference type="ARBA" id="ARBA00005582"/>
    </source>
</evidence>
<evidence type="ECO:0000256" key="4">
    <source>
        <dbReference type="ARBA" id="ARBA00022842"/>
    </source>
</evidence>
<evidence type="ECO:0000259" key="6">
    <source>
        <dbReference type="PROSITE" id="PS51462"/>
    </source>
</evidence>
<keyword evidence="4" id="KW-0460">Magnesium</keyword>
<dbReference type="InterPro" id="IPR000086">
    <property type="entry name" value="NUDIX_hydrolase_dom"/>
</dbReference>
<evidence type="ECO:0000256" key="5">
    <source>
        <dbReference type="RuleBase" id="RU003476"/>
    </source>
</evidence>
<evidence type="ECO:0000256" key="1">
    <source>
        <dbReference type="ARBA" id="ARBA00001946"/>
    </source>
</evidence>
<dbReference type="InterPro" id="IPR015797">
    <property type="entry name" value="NUDIX_hydrolase-like_dom_sf"/>
</dbReference>
<dbReference type="PROSITE" id="PS00893">
    <property type="entry name" value="NUDIX_BOX"/>
    <property type="match status" value="1"/>
</dbReference>
<evidence type="ECO:0000313" key="8">
    <source>
        <dbReference type="Proteomes" id="UP001595834"/>
    </source>
</evidence>
<reference evidence="8" key="1">
    <citation type="journal article" date="2019" name="Int. J. Syst. Evol. Microbiol.">
        <title>The Global Catalogue of Microorganisms (GCM) 10K type strain sequencing project: providing services to taxonomists for standard genome sequencing and annotation.</title>
        <authorList>
            <consortium name="The Broad Institute Genomics Platform"/>
            <consortium name="The Broad Institute Genome Sequencing Center for Infectious Disease"/>
            <person name="Wu L."/>
            <person name="Ma J."/>
        </authorList>
    </citation>
    <scope>NUCLEOTIDE SEQUENCE [LARGE SCALE GENOMIC DNA]</scope>
    <source>
        <strain evidence="8">CCM 7224</strain>
    </source>
</reference>
<organism evidence="7 8">
    <name type="scientific">Streptomyces mauvecolor</name>
    <dbReference type="NCBI Taxonomy" id="58345"/>
    <lineage>
        <taxon>Bacteria</taxon>
        <taxon>Bacillati</taxon>
        <taxon>Actinomycetota</taxon>
        <taxon>Actinomycetes</taxon>
        <taxon>Kitasatosporales</taxon>
        <taxon>Streptomycetaceae</taxon>
        <taxon>Streptomyces</taxon>
    </lineage>
</organism>
<evidence type="ECO:0000313" key="7">
    <source>
        <dbReference type="EMBL" id="MFC4961962.1"/>
    </source>
</evidence>
<dbReference type="Gene3D" id="3.90.79.10">
    <property type="entry name" value="Nucleoside Triphosphate Pyrophosphohydrolase"/>
    <property type="match status" value="1"/>
</dbReference>
<dbReference type="EMBL" id="JBHSIZ010000054">
    <property type="protein sequence ID" value="MFC4961962.1"/>
    <property type="molecule type" value="Genomic_DNA"/>
</dbReference>
<comment type="similarity">
    <text evidence="2 5">Belongs to the Nudix hydrolase family.</text>
</comment>
<name>A0ABV9UXR5_9ACTN</name>
<keyword evidence="3 5" id="KW-0378">Hydrolase</keyword>
<dbReference type="PROSITE" id="PS51462">
    <property type="entry name" value="NUDIX"/>
    <property type="match status" value="1"/>
</dbReference>
<dbReference type="InterPro" id="IPR020476">
    <property type="entry name" value="Nudix_hydrolase"/>
</dbReference>
<dbReference type="CDD" id="cd18876">
    <property type="entry name" value="NUDIX_Hydrolase"/>
    <property type="match status" value="1"/>
</dbReference>
<comment type="caution">
    <text evidence="7">The sequence shown here is derived from an EMBL/GenBank/DDBJ whole genome shotgun (WGS) entry which is preliminary data.</text>
</comment>
<keyword evidence="8" id="KW-1185">Reference proteome</keyword>
<dbReference type="SUPFAM" id="SSF55811">
    <property type="entry name" value="Nudix"/>
    <property type="match status" value="1"/>
</dbReference>
<dbReference type="Pfam" id="PF00293">
    <property type="entry name" value="NUDIX"/>
    <property type="match status" value="1"/>
</dbReference>
<dbReference type="Proteomes" id="UP001595834">
    <property type="component" value="Unassembled WGS sequence"/>
</dbReference>
<dbReference type="RefSeq" id="WP_344374741.1">
    <property type="nucleotide sequence ID" value="NZ_BAAASQ010000009.1"/>
</dbReference>
<dbReference type="PANTHER" id="PTHR43046">
    <property type="entry name" value="GDP-MANNOSE MANNOSYL HYDROLASE"/>
    <property type="match status" value="1"/>
</dbReference>
<gene>
    <name evidence="7" type="ORF">ACFPFX_37350</name>
</gene>
<evidence type="ECO:0000256" key="3">
    <source>
        <dbReference type="ARBA" id="ARBA00022801"/>
    </source>
</evidence>
<accession>A0ABV9UXR5</accession>
<dbReference type="PANTHER" id="PTHR43046:SF12">
    <property type="entry name" value="GDP-MANNOSE MANNOSYL HYDROLASE"/>
    <property type="match status" value="1"/>
</dbReference>
<sequence length="155" mass="17218">MKTPHPAPGQPILVRVVITDEDHHVLLVRTTGSRSRWGLPGGIVHLNESPRTAARREIREELGLDITVGDLLATEWTQAHTPGRRARITLTFIGPRITREDIDRIVLQASEVDALEWADPTRATTVLHPSIAPLVGVPLDMPLNTRYHETIPETS</sequence>
<dbReference type="InterPro" id="IPR020084">
    <property type="entry name" value="NUDIX_hydrolase_CS"/>
</dbReference>